<dbReference type="WBParaSite" id="RSKR_0000818200.1">
    <property type="protein sequence ID" value="RSKR_0000818200.1"/>
    <property type="gene ID" value="RSKR_0000818200"/>
</dbReference>
<evidence type="ECO:0000313" key="2">
    <source>
        <dbReference type="WBParaSite" id="RSKR_0000818200.1"/>
    </source>
</evidence>
<evidence type="ECO:0000313" key="1">
    <source>
        <dbReference type="Proteomes" id="UP000095286"/>
    </source>
</evidence>
<sequence>MGQRASMEEQDESRGRYDADSQLEQAADRFLNGYFDNRQLTQHRFTQMRNSLMEFARASPTYRGPMTRSRAAKLNKVLRSHSPAYPACHEVLYHDDLTCPCRFDTLLSQPPPDKKTMEEHSWNPLDRSLNIFVKDDDPLTLHRHPVAQSTDCIRGKVAYSRGFHVWQIIWPLRQRGTHAVVGVATTAARLHSIGYTSLIGSTTESYGWDLVRLRASHDGKHSDSWTFPNMAQDENGDEKFLVPESFYCILDMDEGYMAFATDTKYLGVAFRGLKGKALHPIVSAVWGHCEITMKYLGGLDPEPPTLLANCRRAIRQHLGRDNINRIEMLNLPPLLRNYLLFK</sequence>
<accession>A0AC35U6J0</accession>
<dbReference type="Proteomes" id="UP000095286">
    <property type="component" value="Unplaced"/>
</dbReference>
<organism evidence="1 2">
    <name type="scientific">Rhabditophanes sp. KR3021</name>
    <dbReference type="NCBI Taxonomy" id="114890"/>
    <lineage>
        <taxon>Eukaryota</taxon>
        <taxon>Metazoa</taxon>
        <taxon>Ecdysozoa</taxon>
        <taxon>Nematoda</taxon>
        <taxon>Chromadorea</taxon>
        <taxon>Rhabditida</taxon>
        <taxon>Tylenchina</taxon>
        <taxon>Panagrolaimomorpha</taxon>
        <taxon>Strongyloidoidea</taxon>
        <taxon>Alloionematidae</taxon>
        <taxon>Rhabditophanes</taxon>
    </lineage>
</organism>
<proteinExistence type="predicted"/>
<protein>
    <submittedName>
        <fullName evidence="2">SplA/ryanodine receptor domain and SOCS box containing 1</fullName>
    </submittedName>
</protein>
<name>A0AC35U6J0_9BILA</name>
<reference evidence="2" key="1">
    <citation type="submission" date="2016-11" db="UniProtKB">
        <authorList>
            <consortium name="WormBaseParasite"/>
        </authorList>
    </citation>
    <scope>IDENTIFICATION</scope>
    <source>
        <strain evidence="2">KR3021</strain>
    </source>
</reference>